<evidence type="ECO:0000313" key="3">
    <source>
        <dbReference type="Proteomes" id="UP000638981"/>
    </source>
</evidence>
<comment type="caution">
    <text evidence="2">The sequence shown here is derived from an EMBL/GenBank/DDBJ whole genome shotgun (WGS) entry which is preliminary data.</text>
</comment>
<reference evidence="2" key="2">
    <citation type="submission" date="2020-09" db="EMBL/GenBank/DDBJ databases">
        <authorList>
            <person name="Sun Q."/>
            <person name="Kim S."/>
        </authorList>
    </citation>
    <scope>NUCLEOTIDE SEQUENCE</scope>
    <source>
        <strain evidence="2">KCTC 23310</strain>
    </source>
</reference>
<feature type="transmembrane region" description="Helical" evidence="1">
    <location>
        <begin position="42"/>
        <end position="63"/>
    </location>
</feature>
<protein>
    <recommendedName>
        <fullName evidence="4">DUF4199 domain-containing protein</fullName>
    </recommendedName>
</protein>
<keyword evidence="1" id="KW-1133">Transmembrane helix</keyword>
<name>A0A918TMT2_9RHOB</name>
<sequence length="161" mass="17631">MTELAEHKNGLARALLAYCGVFVFTQVLVFVITYYFDFDNPAMGLIIIMAASLAAGNVFAAHTKRLPSRGEKFKFGFLATICSLVLAYVALWAMFQWYGLPFNKDMIAFALAGGNMNQAQDVMEILPIVLGIVAVLNLLLGYFFLGMGAKQTVKQQAKMAG</sequence>
<evidence type="ECO:0000256" key="1">
    <source>
        <dbReference type="SAM" id="Phobius"/>
    </source>
</evidence>
<keyword evidence="1" id="KW-0472">Membrane</keyword>
<accession>A0A918TMT2</accession>
<reference evidence="2" key="1">
    <citation type="journal article" date="2014" name="Int. J. Syst. Evol. Microbiol.">
        <title>Complete genome sequence of Corynebacterium casei LMG S-19264T (=DSM 44701T), isolated from a smear-ripened cheese.</title>
        <authorList>
            <consortium name="US DOE Joint Genome Institute (JGI-PGF)"/>
            <person name="Walter F."/>
            <person name="Albersmeier A."/>
            <person name="Kalinowski J."/>
            <person name="Ruckert C."/>
        </authorList>
    </citation>
    <scope>NUCLEOTIDE SEQUENCE</scope>
    <source>
        <strain evidence="2">KCTC 23310</strain>
    </source>
</reference>
<dbReference type="InterPro" id="IPR047730">
    <property type="entry name" value="ABZJ_00895-like"/>
</dbReference>
<feature type="transmembrane region" description="Helical" evidence="1">
    <location>
        <begin position="125"/>
        <end position="145"/>
    </location>
</feature>
<feature type="transmembrane region" description="Helical" evidence="1">
    <location>
        <begin position="12"/>
        <end position="36"/>
    </location>
</feature>
<keyword evidence="1" id="KW-0812">Transmembrane</keyword>
<dbReference type="NCBIfam" id="NF038216">
    <property type="entry name" value="ABZJ_00895_fam"/>
    <property type="match status" value="1"/>
</dbReference>
<feature type="transmembrane region" description="Helical" evidence="1">
    <location>
        <begin position="75"/>
        <end position="95"/>
    </location>
</feature>
<keyword evidence="3" id="KW-1185">Reference proteome</keyword>
<dbReference type="EMBL" id="BMYJ01000004">
    <property type="protein sequence ID" value="GHC53945.1"/>
    <property type="molecule type" value="Genomic_DNA"/>
</dbReference>
<dbReference type="RefSeq" id="WP_189411102.1">
    <property type="nucleotide sequence ID" value="NZ_BMYJ01000004.1"/>
</dbReference>
<proteinExistence type="predicted"/>
<organism evidence="2 3">
    <name type="scientific">Neogemmobacter tilapiae</name>
    <dbReference type="NCBI Taxonomy" id="875041"/>
    <lineage>
        <taxon>Bacteria</taxon>
        <taxon>Pseudomonadati</taxon>
        <taxon>Pseudomonadota</taxon>
        <taxon>Alphaproteobacteria</taxon>
        <taxon>Rhodobacterales</taxon>
        <taxon>Paracoccaceae</taxon>
        <taxon>Neogemmobacter</taxon>
    </lineage>
</organism>
<dbReference type="Proteomes" id="UP000638981">
    <property type="component" value="Unassembled WGS sequence"/>
</dbReference>
<evidence type="ECO:0000313" key="2">
    <source>
        <dbReference type="EMBL" id="GHC53945.1"/>
    </source>
</evidence>
<evidence type="ECO:0008006" key="4">
    <source>
        <dbReference type="Google" id="ProtNLM"/>
    </source>
</evidence>
<dbReference type="AlphaFoldDB" id="A0A918TMT2"/>
<gene>
    <name evidence="2" type="ORF">GCM10007315_15920</name>
</gene>